<keyword evidence="5 7" id="KW-0067">ATP-binding</keyword>
<dbReference type="Proteomes" id="UP001239909">
    <property type="component" value="Unassembled WGS sequence"/>
</dbReference>
<dbReference type="InterPro" id="IPR050319">
    <property type="entry name" value="ABC_transp_ATP-bind"/>
</dbReference>
<dbReference type="InterPro" id="IPR003593">
    <property type="entry name" value="AAA+_ATPase"/>
</dbReference>
<dbReference type="PANTHER" id="PTHR43776">
    <property type="entry name" value="TRANSPORT ATP-BINDING PROTEIN"/>
    <property type="match status" value="1"/>
</dbReference>
<evidence type="ECO:0000313" key="8">
    <source>
        <dbReference type="Proteomes" id="UP001239909"/>
    </source>
</evidence>
<dbReference type="NCBIfam" id="TIGR01727">
    <property type="entry name" value="oligo_HPY"/>
    <property type="match status" value="1"/>
</dbReference>
<keyword evidence="8" id="KW-1185">Reference proteome</keyword>
<evidence type="ECO:0000256" key="3">
    <source>
        <dbReference type="ARBA" id="ARBA00022448"/>
    </source>
</evidence>
<organism evidence="7 8">
    <name type="scientific">Paralimibaculum aggregatum</name>
    <dbReference type="NCBI Taxonomy" id="3036245"/>
    <lineage>
        <taxon>Bacteria</taxon>
        <taxon>Pseudomonadati</taxon>
        <taxon>Pseudomonadota</taxon>
        <taxon>Alphaproteobacteria</taxon>
        <taxon>Rhodobacterales</taxon>
        <taxon>Paracoccaceae</taxon>
        <taxon>Paralimibaculum</taxon>
    </lineage>
</organism>
<comment type="subcellular location">
    <subcellularLocation>
        <location evidence="1">Cell inner membrane</location>
        <topology evidence="1">Peripheral membrane protein</topology>
    </subcellularLocation>
</comment>
<dbReference type="EMBL" id="BSYI01000050">
    <property type="protein sequence ID" value="GMG85077.1"/>
    <property type="molecule type" value="Genomic_DNA"/>
</dbReference>
<name>A0ABQ6LSN1_9RHOB</name>
<dbReference type="PROSITE" id="PS50893">
    <property type="entry name" value="ABC_TRANSPORTER_2"/>
    <property type="match status" value="1"/>
</dbReference>
<dbReference type="PANTHER" id="PTHR43776:SF7">
    <property type="entry name" value="D,D-DIPEPTIDE TRANSPORT ATP-BINDING PROTEIN DDPF-RELATED"/>
    <property type="match status" value="1"/>
</dbReference>
<dbReference type="Gene3D" id="3.40.50.300">
    <property type="entry name" value="P-loop containing nucleotide triphosphate hydrolases"/>
    <property type="match status" value="1"/>
</dbReference>
<evidence type="ECO:0000259" key="6">
    <source>
        <dbReference type="PROSITE" id="PS50893"/>
    </source>
</evidence>
<evidence type="ECO:0000256" key="5">
    <source>
        <dbReference type="ARBA" id="ARBA00022840"/>
    </source>
</evidence>
<accession>A0ABQ6LSN1</accession>
<keyword evidence="4" id="KW-0547">Nucleotide-binding</keyword>
<dbReference type="Pfam" id="PF00005">
    <property type="entry name" value="ABC_tran"/>
    <property type="match status" value="1"/>
</dbReference>
<dbReference type="CDD" id="cd03257">
    <property type="entry name" value="ABC_NikE_OppD_transporters"/>
    <property type="match status" value="1"/>
</dbReference>
<dbReference type="InterPro" id="IPR017871">
    <property type="entry name" value="ABC_transporter-like_CS"/>
</dbReference>
<feature type="domain" description="ABC transporter" evidence="6">
    <location>
        <begin position="10"/>
        <end position="260"/>
    </location>
</feature>
<keyword evidence="3" id="KW-0813">Transport</keyword>
<dbReference type="GO" id="GO:0005524">
    <property type="term" value="F:ATP binding"/>
    <property type="evidence" value="ECO:0007669"/>
    <property type="project" value="UniProtKB-KW"/>
</dbReference>
<evidence type="ECO:0000313" key="7">
    <source>
        <dbReference type="EMBL" id="GMG85077.1"/>
    </source>
</evidence>
<dbReference type="RefSeq" id="WP_285674319.1">
    <property type="nucleotide sequence ID" value="NZ_BSYI01000050.1"/>
</dbReference>
<dbReference type="InterPro" id="IPR013563">
    <property type="entry name" value="Oligopep_ABC_C"/>
</dbReference>
<dbReference type="InterPro" id="IPR027417">
    <property type="entry name" value="P-loop_NTPase"/>
</dbReference>
<evidence type="ECO:0000256" key="4">
    <source>
        <dbReference type="ARBA" id="ARBA00022741"/>
    </source>
</evidence>
<comment type="caution">
    <text evidence="7">The sequence shown here is derived from an EMBL/GenBank/DDBJ whole genome shotgun (WGS) entry which is preliminary data.</text>
</comment>
<dbReference type="Pfam" id="PF08352">
    <property type="entry name" value="oligo_HPY"/>
    <property type="match status" value="1"/>
</dbReference>
<comment type="similarity">
    <text evidence="2">Belongs to the ABC transporter superfamily.</text>
</comment>
<evidence type="ECO:0000256" key="1">
    <source>
        <dbReference type="ARBA" id="ARBA00004417"/>
    </source>
</evidence>
<proteinExistence type="inferred from homology"/>
<evidence type="ECO:0000256" key="2">
    <source>
        <dbReference type="ARBA" id="ARBA00005417"/>
    </source>
</evidence>
<sequence>MRDGAGPPMLAVEDLVKTFPLGSRLLTGAPLATLRAVDGVSFEIARGETFGLVGESGCGKSTLGRCILRLLRPDGGRIRLAGDDIAGLEGRALKALRRRLQIVFQDPFASLHPRMRVARILAEPLILAGIGAAARRARIAELLRLVSLGEEHARRYPHELSGGQRQRVGIARALALEPEMLVLDEPVSALDVSIQAGVLNLLDRLKRELGLTYLFIAHDLAVVRHISDRVAVMYLGRIVEVAPAEALYEAPLHPYTQALLSAAPVPDPPRERARRRIVLEGDLPSPLDPPSGCRFRTRCWKAQALCAETAPPLAGCGAGRAVACHFPGPPGDQPGGAADAG</sequence>
<protein>
    <submittedName>
        <fullName evidence="7">Dipeptide ABC transporter ATP-binding protein</fullName>
    </submittedName>
</protein>
<gene>
    <name evidence="7" type="ORF">LNKW23_42930</name>
</gene>
<dbReference type="SMART" id="SM00382">
    <property type="entry name" value="AAA"/>
    <property type="match status" value="1"/>
</dbReference>
<dbReference type="SUPFAM" id="SSF52540">
    <property type="entry name" value="P-loop containing nucleoside triphosphate hydrolases"/>
    <property type="match status" value="1"/>
</dbReference>
<dbReference type="PROSITE" id="PS00211">
    <property type="entry name" value="ABC_TRANSPORTER_1"/>
    <property type="match status" value="1"/>
</dbReference>
<dbReference type="InterPro" id="IPR003439">
    <property type="entry name" value="ABC_transporter-like_ATP-bd"/>
</dbReference>
<reference evidence="7 8" key="1">
    <citation type="submission" date="2023-04" db="EMBL/GenBank/DDBJ databases">
        <title>Marinoamorphus aggregata gen. nov., sp. Nov., isolate from tissue of brittle star Ophioplocus japonicus.</title>
        <authorList>
            <person name="Kawano K."/>
            <person name="Sawayama S."/>
            <person name="Nakagawa S."/>
        </authorList>
    </citation>
    <scope>NUCLEOTIDE SEQUENCE [LARGE SCALE GENOMIC DNA]</scope>
    <source>
        <strain evidence="7 8">NKW23</strain>
    </source>
</reference>